<dbReference type="Proteomes" id="UP000249794">
    <property type="component" value="Unassembled WGS sequence"/>
</dbReference>
<gene>
    <name evidence="3" type="ORF">DCF15_07535</name>
</gene>
<accession>A0A2W4XRW3</accession>
<dbReference type="EMBL" id="QBMP01000057">
    <property type="protein sequence ID" value="PZO57149.1"/>
    <property type="molecule type" value="Genomic_DNA"/>
</dbReference>
<evidence type="ECO:0000313" key="3">
    <source>
        <dbReference type="EMBL" id="PZO57149.1"/>
    </source>
</evidence>
<sequence>SDVYGPELSEWEETVTKTSYEMRSHLSSILGILNLLADGTALSDDPHERTEMTASAYDTTLTLLKVVEDLEKSGRKVLN</sequence>
<feature type="non-terminal residue" evidence="3">
    <location>
        <position position="1"/>
    </location>
</feature>
<comment type="catalytic activity">
    <reaction evidence="1">
        <text>ATP + protein L-histidine = ADP + protein N-phospho-L-histidine.</text>
        <dbReference type="EC" id="2.7.13.3"/>
    </reaction>
</comment>
<dbReference type="AlphaFoldDB" id="A0A2W4XRW3"/>
<evidence type="ECO:0000313" key="4">
    <source>
        <dbReference type="Proteomes" id="UP000249794"/>
    </source>
</evidence>
<reference evidence="3 4" key="2">
    <citation type="submission" date="2018-06" db="EMBL/GenBank/DDBJ databases">
        <title>Metagenomic assembly of (sub)arctic Cyanobacteria and their associated microbiome from non-axenic cultures.</title>
        <authorList>
            <person name="Baurain D."/>
        </authorList>
    </citation>
    <scope>NUCLEOTIDE SEQUENCE [LARGE SCALE GENOMIC DNA]</scope>
    <source>
        <strain evidence="3">ULC027bin1</strain>
    </source>
</reference>
<evidence type="ECO:0000256" key="2">
    <source>
        <dbReference type="ARBA" id="ARBA00012438"/>
    </source>
</evidence>
<organism evidence="3 4">
    <name type="scientific">Phormidesmis priestleyi</name>
    <dbReference type="NCBI Taxonomy" id="268141"/>
    <lineage>
        <taxon>Bacteria</taxon>
        <taxon>Bacillati</taxon>
        <taxon>Cyanobacteriota</taxon>
        <taxon>Cyanophyceae</taxon>
        <taxon>Leptolyngbyales</taxon>
        <taxon>Leptolyngbyaceae</taxon>
        <taxon>Phormidesmis</taxon>
    </lineage>
</organism>
<reference evidence="4" key="1">
    <citation type="submission" date="2018-04" db="EMBL/GenBank/DDBJ databases">
        <authorList>
            <person name="Cornet L."/>
        </authorList>
    </citation>
    <scope>NUCLEOTIDE SEQUENCE [LARGE SCALE GENOMIC DNA]</scope>
</reference>
<name>A0A2W4XRW3_9CYAN</name>
<comment type="caution">
    <text evidence="3">The sequence shown here is derived from an EMBL/GenBank/DDBJ whole genome shotgun (WGS) entry which is preliminary data.</text>
</comment>
<proteinExistence type="predicted"/>
<dbReference type="SUPFAM" id="SSF47384">
    <property type="entry name" value="Homodimeric domain of signal transducing histidine kinase"/>
    <property type="match status" value="1"/>
</dbReference>
<evidence type="ECO:0000256" key="1">
    <source>
        <dbReference type="ARBA" id="ARBA00000085"/>
    </source>
</evidence>
<dbReference type="GO" id="GO:0000155">
    <property type="term" value="F:phosphorelay sensor kinase activity"/>
    <property type="evidence" value="ECO:0007669"/>
    <property type="project" value="InterPro"/>
</dbReference>
<dbReference type="EC" id="2.7.13.3" evidence="2"/>
<dbReference type="InterPro" id="IPR036097">
    <property type="entry name" value="HisK_dim/P_sf"/>
</dbReference>
<protein>
    <recommendedName>
        <fullName evidence="2">histidine kinase</fullName>
        <ecNumber evidence="2">2.7.13.3</ecNumber>
    </recommendedName>
</protein>